<gene>
    <name evidence="4" type="ORF">CSKR_101546</name>
</gene>
<keyword evidence="3" id="KW-0443">Lipid metabolism</keyword>
<reference evidence="4 5" key="2">
    <citation type="journal article" date="2021" name="Genomics">
        <title>High-quality reference genome for Clonorchis sinensis.</title>
        <authorList>
            <person name="Young N.D."/>
            <person name="Stroehlein A.J."/>
            <person name="Kinkar L."/>
            <person name="Wang T."/>
            <person name="Sohn W.M."/>
            <person name="Chang B.C.H."/>
            <person name="Kaur P."/>
            <person name="Weisz D."/>
            <person name="Dudchenko O."/>
            <person name="Aiden E.L."/>
            <person name="Korhonen P.K."/>
            <person name="Gasser R.B."/>
        </authorList>
    </citation>
    <scope>NUCLEOTIDE SEQUENCE [LARGE SCALE GENOMIC DNA]</scope>
    <source>
        <strain evidence="4">Cs-k2</strain>
    </source>
</reference>
<organism evidence="4 5">
    <name type="scientific">Clonorchis sinensis</name>
    <name type="common">Chinese liver fluke</name>
    <dbReference type="NCBI Taxonomy" id="79923"/>
    <lineage>
        <taxon>Eukaryota</taxon>
        <taxon>Metazoa</taxon>
        <taxon>Spiralia</taxon>
        <taxon>Lophotrochozoa</taxon>
        <taxon>Platyhelminthes</taxon>
        <taxon>Trematoda</taxon>
        <taxon>Digenea</taxon>
        <taxon>Opisthorchiida</taxon>
        <taxon>Opisthorchiata</taxon>
        <taxon>Opisthorchiidae</taxon>
        <taxon>Clonorchis</taxon>
    </lineage>
</organism>
<sequence>MTQHLFQIPTPRLAFTVVRCGCSFVRRLSSARQPEQLVLVESAGSGIRVLTLNNDTQANCLSLAMISELHSAIKQVKDVKEVRAVVIRGTGRFFSCGHDLNEFVGNDDSELPATVFTACANLMIDLANLPVPSIASVGGFAHGTGCQLVATCDMAVAGQSAKFVAAPIRLGLFGSTPGVALVRAIGMRATKELLFTAPSLGLLFGAIRGSKKVWKGCCIRVCSLVVN</sequence>
<dbReference type="Gene3D" id="3.90.226.10">
    <property type="entry name" value="2-enoyl-CoA Hydratase, Chain A, domain 1"/>
    <property type="match status" value="1"/>
</dbReference>
<evidence type="ECO:0000256" key="1">
    <source>
        <dbReference type="ARBA" id="ARBA00022832"/>
    </source>
</evidence>
<proteinExistence type="predicted"/>
<dbReference type="InterPro" id="IPR052377">
    <property type="entry name" value="Mitochondrial_ECH-domain"/>
</dbReference>
<keyword evidence="5" id="KW-1185">Reference proteome</keyword>
<reference evidence="4 5" key="1">
    <citation type="journal article" date="2018" name="Biotechnol. Adv.">
        <title>Improved genomic resources and new bioinformatic workflow for the carcinogenic parasite Clonorchis sinensis: Biotechnological implications.</title>
        <authorList>
            <person name="Wang D."/>
            <person name="Korhonen P.K."/>
            <person name="Gasser R.B."/>
            <person name="Young N.D."/>
        </authorList>
    </citation>
    <scope>NUCLEOTIDE SEQUENCE [LARGE SCALE GENOMIC DNA]</scope>
    <source>
        <strain evidence="4">Cs-k2</strain>
    </source>
</reference>
<dbReference type="PANTHER" id="PTHR43602">
    <property type="match status" value="1"/>
</dbReference>
<dbReference type="SUPFAM" id="SSF52096">
    <property type="entry name" value="ClpP/crotonase"/>
    <property type="match status" value="1"/>
</dbReference>
<comment type="caution">
    <text evidence="4">The sequence shown here is derived from an EMBL/GenBank/DDBJ whole genome shotgun (WGS) entry which is preliminary data.</text>
</comment>
<evidence type="ECO:0000313" key="5">
    <source>
        <dbReference type="Proteomes" id="UP000286415"/>
    </source>
</evidence>
<keyword evidence="2" id="KW-0809">Transit peptide</keyword>
<dbReference type="InterPro" id="IPR001753">
    <property type="entry name" value="Enoyl-CoA_hydra/iso"/>
</dbReference>
<accession>A0A8T1MKB1</accession>
<keyword evidence="1" id="KW-0276">Fatty acid metabolism</keyword>
<dbReference type="AlphaFoldDB" id="A0A8T1MKB1"/>
<dbReference type="GO" id="GO:0016836">
    <property type="term" value="F:hydro-lyase activity"/>
    <property type="evidence" value="ECO:0007669"/>
    <property type="project" value="TreeGrafter"/>
</dbReference>
<dbReference type="GO" id="GO:0006631">
    <property type="term" value="P:fatty acid metabolic process"/>
    <property type="evidence" value="ECO:0007669"/>
    <property type="project" value="UniProtKB-KW"/>
</dbReference>
<dbReference type="InterPro" id="IPR029045">
    <property type="entry name" value="ClpP/crotonase-like_dom_sf"/>
</dbReference>
<evidence type="ECO:0000313" key="4">
    <source>
        <dbReference type="EMBL" id="KAG5449550.1"/>
    </source>
</evidence>
<evidence type="ECO:0000256" key="2">
    <source>
        <dbReference type="ARBA" id="ARBA00022946"/>
    </source>
</evidence>
<dbReference type="GO" id="GO:0005739">
    <property type="term" value="C:mitochondrion"/>
    <property type="evidence" value="ECO:0007669"/>
    <property type="project" value="TreeGrafter"/>
</dbReference>
<dbReference type="PANTHER" id="PTHR43602:SF1">
    <property type="entry name" value="ENOYL-COA HYDRATASE DOMAIN-CONTAINING PROTEIN 3, MITOCHONDRIAL"/>
    <property type="match status" value="1"/>
</dbReference>
<evidence type="ECO:0000256" key="3">
    <source>
        <dbReference type="ARBA" id="ARBA00023098"/>
    </source>
</evidence>
<dbReference type="CDD" id="cd06558">
    <property type="entry name" value="crotonase-like"/>
    <property type="match status" value="1"/>
</dbReference>
<dbReference type="Proteomes" id="UP000286415">
    <property type="component" value="Unassembled WGS sequence"/>
</dbReference>
<name>A0A8T1MKB1_CLOSI</name>
<dbReference type="Pfam" id="PF00378">
    <property type="entry name" value="ECH_1"/>
    <property type="match status" value="1"/>
</dbReference>
<dbReference type="OrthoDB" id="2139957at2759"/>
<dbReference type="EMBL" id="NIRI02000042">
    <property type="protein sequence ID" value="KAG5449550.1"/>
    <property type="molecule type" value="Genomic_DNA"/>
</dbReference>
<protein>
    <submittedName>
        <fullName evidence="4">Enoyl-CoA hydratase domain-containing protein 3, mitochondrial</fullName>
    </submittedName>
</protein>